<dbReference type="OrthoDB" id="9807890at2"/>
<dbReference type="SUPFAM" id="SSF56300">
    <property type="entry name" value="Metallo-dependent phosphatases"/>
    <property type="match status" value="1"/>
</dbReference>
<gene>
    <name evidence="2" type="ORF">EGT71_12880</name>
</gene>
<dbReference type="InterPro" id="IPR004843">
    <property type="entry name" value="Calcineurin-like_PHP"/>
</dbReference>
<dbReference type="Proteomes" id="UP000275331">
    <property type="component" value="Unassembled WGS sequence"/>
</dbReference>
<dbReference type="InterPro" id="IPR029052">
    <property type="entry name" value="Metallo-depent_PP-like"/>
</dbReference>
<accession>A0A3R9G8R9</accession>
<dbReference type="Pfam" id="PF00149">
    <property type="entry name" value="Metallophos"/>
    <property type="match status" value="1"/>
</dbReference>
<feature type="domain" description="Calcineurin-like phosphoesterase" evidence="1">
    <location>
        <begin position="12"/>
        <end position="136"/>
    </location>
</feature>
<proteinExistence type="predicted"/>
<dbReference type="InterPro" id="IPR050126">
    <property type="entry name" value="Ap4A_hydrolase"/>
</dbReference>
<dbReference type="GO" id="GO:0005737">
    <property type="term" value="C:cytoplasm"/>
    <property type="evidence" value="ECO:0007669"/>
    <property type="project" value="TreeGrafter"/>
</dbReference>
<dbReference type="PANTHER" id="PTHR42850">
    <property type="entry name" value="METALLOPHOSPHOESTERASE"/>
    <property type="match status" value="1"/>
</dbReference>
<comment type="caution">
    <text evidence="2">The sequence shown here is derived from an EMBL/GenBank/DDBJ whole genome shotgun (WGS) entry which is preliminary data.</text>
</comment>
<evidence type="ECO:0000259" key="1">
    <source>
        <dbReference type="Pfam" id="PF00149"/>
    </source>
</evidence>
<evidence type="ECO:0000313" key="2">
    <source>
        <dbReference type="EMBL" id="RSE25247.1"/>
    </source>
</evidence>
<protein>
    <recommendedName>
        <fullName evidence="1">Calcineurin-like phosphoesterase domain-containing protein</fullName>
    </recommendedName>
</protein>
<evidence type="ECO:0000313" key="3">
    <source>
        <dbReference type="Proteomes" id="UP000275331"/>
    </source>
</evidence>
<dbReference type="Gene3D" id="3.60.21.10">
    <property type="match status" value="1"/>
</dbReference>
<dbReference type="EMBL" id="RHXB01000008">
    <property type="protein sequence ID" value="RSE25247.1"/>
    <property type="molecule type" value="Genomic_DNA"/>
</dbReference>
<reference evidence="2 3" key="1">
    <citation type="submission" date="2018-10" db="EMBL/GenBank/DDBJ databases">
        <title>Transmission dynamics of multidrug resistant bacteria on intensive care unit surfaces.</title>
        <authorList>
            <person name="D'Souza A.W."/>
            <person name="Potter R.F."/>
            <person name="Wallace M."/>
            <person name="Shupe A."/>
            <person name="Patel S."/>
            <person name="Sun S."/>
            <person name="Gul D."/>
            <person name="Kwon J.H."/>
            <person name="Andleeb S."/>
            <person name="Burnham C.-A.D."/>
            <person name="Dantas G."/>
        </authorList>
    </citation>
    <scope>NUCLEOTIDE SEQUENCE [LARGE SCALE GENOMIC DNA]</scope>
    <source>
        <strain evidence="2 3">AS_373</strain>
    </source>
</reference>
<organism evidence="2 3">
    <name type="scientific">Atlantibacter subterraneus</name>
    <dbReference type="NCBI Taxonomy" id="255519"/>
    <lineage>
        <taxon>Bacteria</taxon>
        <taxon>Pseudomonadati</taxon>
        <taxon>Pseudomonadota</taxon>
        <taxon>Gammaproteobacteria</taxon>
        <taxon>Enterobacterales</taxon>
        <taxon>Enterobacteriaceae</taxon>
        <taxon>Atlantibacter</taxon>
    </lineage>
</organism>
<dbReference type="PANTHER" id="PTHR42850:SF7">
    <property type="entry name" value="BIS(5'-NUCLEOSYL)-TETRAPHOSPHATASE PRPE [ASYMMETRICAL]"/>
    <property type="match status" value="1"/>
</dbReference>
<dbReference type="AlphaFoldDB" id="A0A3R9G8R9"/>
<name>A0A3R9G8R9_9ENTR</name>
<dbReference type="GO" id="GO:0016791">
    <property type="term" value="F:phosphatase activity"/>
    <property type="evidence" value="ECO:0007669"/>
    <property type="project" value="TreeGrafter"/>
</dbReference>
<dbReference type="RefSeq" id="WP_125291880.1">
    <property type="nucleotide sequence ID" value="NZ_RHWZ01000001.1"/>
</dbReference>
<sequence length="309" mass="34675">MPHSQRLTSKKIFIGDIHGQSGKLAALMTYLDPHDDAMLIFLGDLIDNQPGTHIDHLAVLSQVKAMVDTGRAICLMGNHEFNAVGWAMRHPVSGLPLRPHTANNNRQHRAFLDDVTENSPPHAAWIDWFKTLPLFIDFGDIRAIHACWDLAALAQLQPWLDEENRLKPESWQFAFDKQHELYGLLETVLKGPEMTLPEGYSFLDKTGIERRNIRVRWWLEGATTWRQLAQVQPEVADCIPDIPLTRAYPALTGTPVVVGHYTLAGEPAVLSQSVICVDYNAAKAQHPLIAWEYDSVSGDVASGRFIYAK</sequence>